<keyword evidence="3" id="KW-1185">Reference proteome</keyword>
<evidence type="ECO:0000313" key="3">
    <source>
        <dbReference type="Proteomes" id="UP000525652"/>
    </source>
</evidence>
<feature type="domain" description="Polymerase nucleotidyl transferase" evidence="1">
    <location>
        <begin position="23"/>
        <end position="83"/>
    </location>
</feature>
<dbReference type="SUPFAM" id="SSF81301">
    <property type="entry name" value="Nucleotidyltransferase"/>
    <property type="match status" value="1"/>
</dbReference>
<dbReference type="GO" id="GO:0016779">
    <property type="term" value="F:nucleotidyltransferase activity"/>
    <property type="evidence" value="ECO:0007669"/>
    <property type="project" value="InterPro"/>
</dbReference>
<comment type="caution">
    <text evidence="2">The sequence shown here is derived from an EMBL/GenBank/DDBJ whole genome shotgun (WGS) entry which is preliminary data.</text>
</comment>
<name>A0A7X1AYM7_9BACT</name>
<dbReference type="Gene3D" id="3.30.460.10">
    <property type="entry name" value="Beta Polymerase, domain 2"/>
    <property type="match status" value="1"/>
</dbReference>
<protein>
    <submittedName>
        <fullName evidence="2">Nucleotidyltransferase domain-containing protein</fullName>
    </submittedName>
</protein>
<accession>A0A7X1AYM7</accession>
<dbReference type="Pfam" id="PF01909">
    <property type="entry name" value="NTP_transf_2"/>
    <property type="match status" value="1"/>
</dbReference>
<dbReference type="CDD" id="cd05403">
    <property type="entry name" value="NT_KNTase_like"/>
    <property type="match status" value="1"/>
</dbReference>
<gene>
    <name evidence="2" type="ORF">H5P30_05595</name>
</gene>
<evidence type="ECO:0000259" key="1">
    <source>
        <dbReference type="Pfam" id="PF01909"/>
    </source>
</evidence>
<dbReference type="RefSeq" id="WP_185691967.1">
    <property type="nucleotide sequence ID" value="NZ_JACHVA010000049.1"/>
</dbReference>
<dbReference type="Proteomes" id="UP000525652">
    <property type="component" value="Unassembled WGS sequence"/>
</dbReference>
<evidence type="ECO:0000313" key="2">
    <source>
        <dbReference type="EMBL" id="MBC2601245.1"/>
    </source>
</evidence>
<organism evidence="2 3">
    <name type="scientific">Puniceicoccus vermicola</name>
    <dbReference type="NCBI Taxonomy" id="388746"/>
    <lineage>
        <taxon>Bacteria</taxon>
        <taxon>Pseudomonadati</taxon>
        <taxon>Verrucomicrobiota</taxon>
        <taxon>Opitutia</taxon>
        <taxon>Puniceicoccales</taxon>
        <taxon>Puniceicoccaceae</taxon>
        <taxon>Puniceicoccus</taxon>
    </lineage>
</organism>
<reference evidence="2 3" key="1">
    <citation type="submission" date="2020-07" db="EMBL/GenBank/DDBJ databases">
        <authorList>
            <person name="Feng X."/>
        </authorList>
    </citation>
    <scope>NUCLEOTIDE SEQUENCE [LARGE SCALE GENOMIC DNA]</scope>
    <source>
        <strain evidence="2 3">JCM14086</strain>
    </source>
</reference>
<dbReference type="EMBL" id="JACHVA010000049">
    <property type="protein sequence ID" value="MBC2601245.1"/>
    <property type="molecule type" value="Genomic_DNA"/>
</dbReference>
<proteinExistence type="predicted"/>
<keyword evidence="2" id="KW-0808">Transferase</keyword>
<dbReference type="InterPro" id="IPR002934">
    <property type="entry name" value="Polymerase_NTP_transf_dom"/>
</dbReference>
<dbReference type="AlphaFoldDB" id="A0A7X1AYM7"/>
<dbReference type="InterPro" id="IPR043519">
    <property type="entry name" value="NT_sf"/>
</dbReference>
<sequence>MPDSAATSEQVRQLVATGKPRLEAWGVKRLSLFGSAARNEPEGRDYDFLVEFDSPPKLENFMGVKFYLEDLLGKPVDLYSRPACPDRFYQRIKHELLDVA</sequence>